<evidence type="ECO:0000256" key="1">
    <source>
        <dbReference type="ARBA" id="ARBA00022723"/>
    </source>
</evidence>
<dbReference type="PANTHER" id="PTHR22789:SF0">
    <property type="entry name" value="3-OXO-TETRONATE 4-PHOSPHATE DECARBOXYLASE-RELATED"/>
    <property type="match status" value="1"/>
</dbReference>
<sequence length="390" mass="41875">MDSDISAYPKRLCRSGLTENEALFWAAPGQGQPGWNRQHPVCARLDPLLEKPGIGAVVYGRPAEPYAGIFDYLARTAADGVIRPRDSETRVFLIDLPVAESPDPQRLGPALSERRCLVIPGFGLLAHGRDMAEACVCFSAACFAGFVKFFADSLQASRTGNIGRDRIQTFDRACTYLSEPAVFEGGLMRGPFETEADARAAIIEAGRAVVGHGLVDASFGNLSYRLGNSVYITTSGSFLDDLRDSVAVVNLNTGAASGGRPSSERPAHEQIAARTNFLAIVHGHPLFSVILSMDCHETDCPDSGDCHRLCPRPRQVCSVPVVSGETGGGPYGLSQTVPPAIKTHKAAIVYGHGVFSCAANDFNNALGRMVTIEQLCRKTYFEQIGVQIRS</sequence>
<evidence type="ECO:0000259" key="3">
    <source>
        <dbReference type="SMART" id="SM01007"/>
    </source>
</evidence>
<dbReference type="InterPro" id="IPR001303">
    <property type="entry name" value="Aldolase_II/adducin_N"/>
</dbReference>
<dbReference type="AlphaFoldDB" id="A0A7W0HLW5"/>
<dbReference type="PANTHER" id="PTHR22789">
    <property type="entry name" value="FUCULOSE PHOSPHATE ALDOLASE"/>
    <property type="match status" value="1"/>
</dbReference>
<dbReference type="SUPFAM" id="SSF53639">
    <property type="entry name" value="AraD/HMP-PK domain-like"/>
    <property type="match status" value="1"/>
</dbReference>
<accession>A0A7W0HLW5</accession>
<organism evidence="4 5">
    <name type="scientific">Desulfosalsimonas propionicica</name>
    <dbReference type="NCBI Taxonomy" id="332175"/>
    <lineage>
        <taxon>Bacteria</taxon>
        <taxon>Pseudomonadati</taxon>
        <taxon>Thermodesulfobacteriota</taxon>
        <taxon>Desulfobacteria</taxon>
        <taxon>Desulfobacterales</taxon>
        <taxon>Desulfosalsimonadaceae</taxon>
        <taxon>Desulfosalsimonas</taxon>
    </lineage>
</organism>
<keyword evidence="1" id="KW-0479">Metal-binding</keyword>
<keyword evidence="2" id="KW-0456">Lyase</keyword>
<dbReference type="GO" id="GO:0019323">
    <property type="term" value="P:pentose catabolic process"/>
    <property type="evidence" value="ECO:0007669"/>
    <property type="project" value="TreeGrafter"/>
</dbReference>
<evidence type="ECO:0000313" key="5">
    <source>
        <dbReference type="Proteomes" id="UP000525298"/>
    </source>
</evidence>
<name>A0A7W0HLW5_9BACT</name>
<dbReference type="GO" id="GO:0046872">
    <property type="term" value="F:metal ion binding"/>
    <property type="evidence" value="ECO:0007669"/>
    <property type="project" value="UniProtKB-KW"/>
</dbReference>
<reference evidence="4 5" key="1">
    <citation type="submission" date="2020-07" db="EMBL/GenBank/DDBJ databases">
        <title>Genomic Encyclopedia of Type Strains, Phase IV (KMG-IV): sequencing the most valuable type-strain genomes for metagenomic binning, comparative biology and taxonomic classification.</title>
        <authorList>
            <person name="Goeker M."/>
        </authorList>
    </citation>
    <scope>NUCLEOTIDE SEQUENCE [LARGE SCALE GENOMIC DNA]</scope>
    <source>
        <strain evidence="4 5">DSM 17721</strain>
    </source>
</reference>
<dbReference type="InterPro" id="IPR050197">
    <property type="entry name" value="Aldolase_class_II_sugar_metab"/>
</dbReference>
<dbReference type="GO" id="GO:0016832">
    <property type="term" value="F:aldehyde-lyase activity"/>
    <property type="evidence" value="ECO:0007669"/>
    <property type="project" value="TreeGrafter"/>
</dbReference>
<dbReference type="Pfam" id="PF00596">
    <property type="entry name" value="Aldolase_II"/>
    <property type="match status" value="1"/>
</dbReference>
<dbReference type="SMART" id="SM01007">
    <property type="entry name" value="Aldolase_II"/>
    <property type="match status" value="1"/>
</dbReference>
<dbReference type="EMBL" id="JACDUS010000012">
    <property type="protein sequence ID" value="MBA2882752.1"/>
    <property type="molecule type" value="Genomic_DNA"/>
</dbReference>
<protein>
    <submittedName>
        <fullName evidence="4">Ribulose-5-phosphate 4-epimerase/fuculose-1-phosphate aldolase</fullName>
    </submittedName>
</protein>
<dbReference type="InterPro" id="IPR036409">
    <property type="entry name" value="Aldolase_II/adducin_N_sf"/>
</dbReference>
<gene>
    <name evidence="4" type="ORF">HNR65_003107</name>
</gene>
<keyword evidence="5" id="KW-1185">Reference proteome</keyword>
<dbReference type="Gene3D" id="3.40.225.10">
    <property type="entry name" value="Class II aldolase/adducin N-terminal domain"/>
    <property type="match status" value="1"/>
</dbReference>
<evidence type="ECO:0000256" key="2">
    <source>
        <dbReference type="ARBA" id="ARBA00023239"/>
    </source>
</evidence>
<dbReference type="RefSeq" id="WP_181552375.1">
    <property type="nucleotide sequence ID" value="NZ_JACDUS010000012.1"/>
</dbReference>
<dbReference type="Proteomes" id="UP000525298">
    <property type="component" value="Unassembled WGS sequence"/>
</dbReference>
<dbReference type="GO" id="GO:0005829">
    <property type="term" value="C:cytosol"/>
    <property type="evidence" value="ECO:0007669"/>
    <property type="project" value="TreeGrafter"/>
</dbReference>
<evidence type="ECO:0000313" key="4">
    <source>
        <dbReference type="EMBL" id="MBA2882752.1"/>
    </source>
</evidence>
<proteinExistence type="predicted"/>
<feature type="domain" description="Class II aldolase/adducin N-terminal" evidence="3">
    <location>
        <begin position="200"/>
        <end position="380"/>
    </location>
</feature>
<comment type="caution">
    <text evidence="4">The sequence shown here is derived from an EMBL/GenBank/DDBJ whole genome shotgun (WGS) entry which is preliminary data.</text>
</comment>